<dbReference type="eggNOG" id="ENOG502ZG76">
    <property type="taxonomic scope" value="Bacteria"/>
</dbReference>
<dbReference type="OrthoDB" id="582925at2"/>
<dbReference type="AlphaFoldDB" id="B8HPR4"/>
<accession>B8HPR4</accession>
<feature type="transmembrane region" description="Helical" evidence="1">
    <location>
        <begin position="16"/>
        <end position="37"/>
    </location>
</feature>
<keyword evidence="1" id="KW-0472">Membrane</keyword>
<gene>
    <name evidence="2" type="ordered locus">Cyan7425_3298</name>
</gene>
<proteinExistence type="predicted"/>
<feature type="transmembrane region" description="Helical" evidence="1">
    <location>
        <begin position="43"/>
        <end position="65"/>
    </location>
</feature>
<organism evidence="2">
    <name type="scientific">Cyanothece sp. (strain PCC 7425 / ATCC 29141)</name>
    <dbReference type="NCBI Taxonomy" id="395961"/>
    <lineage>
        <taxon>Bacteria</taxon>
        <taxon>Bacillati</taxon>
        <taxon>Cyanobacteriota</taxon>
        <taxon>Cyanophyceae</taxon>
        <taxon>Gomontiellales</taxon>
        <taxon>Cyanothecaceae</taxon>
        <taxon>Cyanothece</taxon>
    </lineage>
</organism>
<name>B8HPR4_CYAP4</name>
<keyword evidence="1" id="KW-0812">Transmembrane</keyword>
<dbReference type="HOGENOM" id="CLU_2550904_0_0_3"/>
<reference evidence="2" key="1">
    <citation type="submission" date="2009-01" db="EMBL/GenBank/DDBJ databases">
        <title>Complete sequence of chromosome Cyanothece sp. PCC 7425.</title>
        <authorList>
            <consortium name="US DOE Joint Genome Institute"/>
            <person name="Lucas S."/>
            <person name="Copeland A."/>
            <person name="Lapidus A."/>
            <person name="Glavina del Rio T."/>
            <person name="Dalin E."/>
            <person name="Tice H."/>
            <person name="Bruce D."/>
            <person name="Goodwin L."/>
            <person name="Pitluck S."/>
            <person name="Sims D."/>
            <person name="Meineke L."/>
            <person name="Brettin T."/>
            <person name="Detter J.C."/>
            <person name="Han C."/>
            <person name="Larimer F."/>
            <person name="Land M."/>
            <person name="Hauser L."/>
            <person name="Kyrpides N."/>
            <person name="Ovchinnikova G."/>
            <person name="Liberton M."/>
            <person name="Stoeckel J."/>
            <person name="Banerjee A."/>
            <person name="Singh A."/>
            <person name="Page L."/>
            <person name="Sato H."/>
            <person name="Zhao L."/>
            <person name="Sherman L."/>
            <person name="Pakrasi H."/>
            <person name="Richardson P."/>
        </authorList>
    </citation>
    <scope>NUCLEOTIDE SEQUENCE</scope>
    <source>
        <strain evidence="2">PCC 7425</strain>
    </source>
</reference>
<sequence>MTSDNTNSKQRSSLKVIYRFLVGATVGTLVLLIPVTYGTFNDLGLVQAGVASLLVILCGLLSIVWGEIFIDVVMRILSGTGL</sequence>
<keyword evidence="1" id="KW-1133">Transmembrane helix</keyword>
<dbReference type="KEGG" id="cyn:Cyan7425_3298"/>
<dbReference type="EMBL" id="CP001344">
    <property type="protein sequence ID" value="ACL45623.1"/>
    <property type="molecule type" value="Genomic_DNA"/>
</dbReference>
<evidence type="ECO:0000256" key="1">
    <source>
        <dbReference type="SAM" id="Phobius"/>
    </source>
</evidence>
<protein>
    <submittedName>
        <fullName evidence="2">Uncharacterized protein</fullName>
    </submittedName>
</protein>
<dbReference type="STRING" id="395961.Cyan7425_3298"/>
<evidence type="ECO:0000313" key="2">
    <source>
        <dbReference type="EMBL" id="ACL45623.1"/>
    </source>
</evidence>